<accession>A0A2S2FGP5</accession>
<sequence length="82" mass="9946">MMYPHDDFDIYPSFDLIRFDKMSCLIRLYSLRFGESYILDHPFDYADAIHLISRFGNECFEVAVKLLIKKYGEKPDYYWDDE</sequence>
<dbReference type="Proteomes" id="UP000245977">
    <property type="component" value="Chromosome"/>
</dbReference>
<dbReference type="STRING" id="1871111.GCA_001704615_02564"/>
<keyword evidence="2" id="KW-1185">Reference proteome</keyword>
<name>A0A2S2FGP5_9GAMM</name>
<dbReference type="AlphaFoldDB" id="A0A2S2FGP5"/>
<proteinExistence type="predicted"/>
<organism evidence="1 2">
    <name type="scientific">Acinetobacter defluvii</name>
    <dbReference type="NCBI Taxonomy" id="1871111"/>
    <lineage>
        <taxon>Bacteria</taxon>
        <taxon>Pseudomonadati</taxon>
        <taxon>Pseudomonadota</taxon>
        <taxon>Gammaproteobacteria</taxon>
        <taxon>Moraxellales</taxon>
        <taxon>Moraxellaceae</taxon>
        <taxon>Acinetobacter</taxon>
    </lineage>
</organism>
<protein>
    <submittedName>
        <fullName evidence="1">Uncharacterized protein</fullName>
    </submittedName>
</protein>
<dbReference type="EMBL" id="CP029397">
    <property type="protein sequence ID" value="AWL30078.2"/>
    <property type="molecule type" value="Genomic_DNA"/>
</dbReference>
<evidence type="ECO:0000313" key="1">
    <source>
        <dbReference type="EMBL" id="AWL30078.2"/>
    </source>
</evidence>
<gene>
    <name evidence="1" type="ORF">DJ533_16625</name>
</gene>
<dbReference type="RefSeq" id="WP_148245844.1">
    <property type="nucleotide sequence ID" value="NZ_CP029397.2"/>
</dbReference>
<reference evidence="1" key="1">
    <citation type="submission" date="2019-08" db="EMBL/GenBank/DDBJ databases">
        <title>The complete genome of Acinetobacter defluvii strain WCHAD010030.</title>
        <authorList>
            <person name="Hu Y."/>
            <person name="Qin J."/>
            <person name="Feng Y."/>
            <person name="Zong Z."/>
        </authorList>
    </citation>
    <scope>NUCLEOTIDE SEQUENCE</scope>
    <source>
        <strain evidence="1">WCHA30</strain>
    </source>
</reference>
<dbReference type="OrthoDB" id="6694564at2"/>
<evidence type="ECO:0000313" key="2">
    <source>
        <dbReference type="Proteomes" id="UP000245977"/>
    </source>
</evidence>
<dbReference type="KEGG" id="adv:DJ533_16625"/>